<comment type="caution">
    <text evidence="2">The sequence shown here is derived from an EMBL/GenBank/DDBJ whole genome shotgun (WGS) entry which is preliminary data.</text>
</comment>
<dbReference type="RefSeq" id="WP_189963254.1">
    <property type="nucleotide sequence ID" value="NZ_BMUA01000008.1"/>
</dbReference>
<organism evidence="2 3">
    <name type="scientific">Streptomyces violascens</name>
    <dbReference type="NCBI Taxonomy" id="67381"/>
    <lineage>
        <taxon>Bacteria</taxon>
        <taxon>Bacillati</taxon>
        <taxon>Actinomycetota</taxon>
        <taxon>Actinomycetes</taxon>
        <taxon>Kitasatosporales</taxon>
        <taxon>Streptomycetaceae</taxon>
        <taxon>Streptomyces</taxon>
    </lineage>
</organism>
<feature type="transmembrane region" description="Helical" evidence="1">
    <location>
        <begin position="83"/>
        <end position="103"/>
    </location>
</feature>
<feature type="transmembrane region" description="Helical" evidence="1">
    <location>
        <begin position="6"/>
        <end position="24"/>
    </location>
</feature>
<keyword evidence="3" id="KW-1185">Reference proteome</keyword>
<reference evidence="2" key="1">
    <citation type="submission" date="2024-05" db="EMBL/GenBank/DDBJ databases">
        <title>Whole genome shotgun sequence of Streptomyces violascens NBRC 12920.</title>
        <authorList>
            <person name="Komaki H."/>
            <person name="Tamura T."/>
        </authorList>
    </citation>
    <scope>NUCLEOTIDE SEQUENCE</scope>
    <source>
        <strain evidence="2">NBRC 12920</strain>
    </source>
</reference>
<keyword evidence="1" id="KW-0812">Transmembrane</keyword>
<evidence type="ECO:0000313" key="3">
    <source>
        <dbReference type="Proteomes" id="UP001050808"/>
    </source>
</evidence>
<protein>
    <recommendedName>
        <fullName evidence="4">Integral membrane protein</fullName>
    </recommendedName>
</protein>
<accession>A0ABQ3QX13</accession>
<sequence length="180" mass="18484">MNPALPLAALGLIDAAFSGFRAFAGRDARIRKARAVARAASRGLAVGAALLLVPVLTALGVLLSVDDQTRTYAALSAGGTAFLLPLTLYAATVALSLTAYFVLPFRASTLAMVMGLGPLTLIRPLVVALACLNALADGGWTALLVGTVAGAAVLCVEPLVHRRWYAALPLPDLLGRARPA</sequence>
<name>A0ABQ3QX13_9ACTN</name>
<feature type="transmembrane region" description="Helical" evidence="1">
    <location>
        <begin position="110"/>
        <end position="136"/>
    </location>
</feature>
<evidence type="ECO:0000313" key="2">
    <source>
        <dbReference type="EMBL" id="GHI41808.1"/>
    </source>
</evidence>
<feature type="transmembrane region" description="Helical" evidence="1">
    <location>
        <begin position="142"/>
        <end position="160"/>
    </location>
</feature>
<proteinExistence type="predicted"/>
<dbReference type="Proteomes" id="UP001050808">
    <property type="component" value="Unassembled WGS sequence"/>
</dbReference>
<dbReference type="EMBL" id="BNDY01000017">
    <property type="protein sequence ID" value="GHI41808.1"/>
    <property type="molecule type" value="Genomic_DNA"/>
</dbReference>
<keyword evidence="1" id="KW-0472">Membrane</keyword>
<feature type="transmembrane region" description="Helical" evidence="1">
    <location>
        <begin position="44"/>
        <end position="63"/>
    </location>
</feature>
<gene>
    <name evidence="2" type="ORF">Sviol_62160</name>
</gene>
<evidence type="ECO:0008006" key="4">
    <source>
        <dbReference type="Google" id="ProtNLM"/>
    </source>
</evidence>
<evidence type="ECO:0000256" key="1">
    <source>
        <dbReference type="SAM" id="Phobius"/>
    </source>
</evidence>
<keyword evidence="1" id="KW-1133">Transmembrane helix</keyword>